<evidence type="ECO:0000313" key="2">
    <source>
        <dbReference type="EMBL" id="AQZ50323.1"/>
    </source>
</evidence>
<organism evidence="2 3">
    <name type="scientific">Martelella mediterranea DSM 17316</name>
    <dbReference type="NCBI Taxonomy" id="1122214"/>
    <lineage>
        <taxon>Bacteria</taxon>
        <taxon>Pseudomonadati</taxon>
        <taxon>Pseudomonadota</taxon>
        <taxon>Alphaproteobacteria</taxon>
        <taxon>Hyphomicrobiales</taxon>
        <taxon>Aurantimonadaceae</taxon>
        <taxon>Martelella</taxon>
    </lineage>
</organism>
<dbReference type="GO" id="GO:0005886">
    <property type="term" value="C:plasma membrane"/>
    <property type="evidence" value="ECO:0007669"/>
    <property type="project" value="TreeGrafter"/>
</dbReference>
<keyword evidence="1" id="KW-0812">Transmembrane</keyword>
<dbReference type="EMBL" id="CP020330">
    <property type="protein sequence ID" value="AQZ50323.1"/>
    <property type="molecule type" value="Genomic_DNA"/>
</dbReference>
<feature type="transmembrane region" description="Helical" evidence="1">
    <location>
        <begin position="92"/>
        <end position="108"/>
    </location>
</feature>
<dbReference type="AlphaFoldDB" id="A0A1U9YXZ5"/>
<dbReference type="InterPro" id="IPR006750">
    <property type="entry name" value="YdcZ"/>
</dbReference>
<dbReference type="eggNOG" id="COG3238">
    <property type="taxonomic scope" value="Bacteria"/>
</dbReference>
<dbReference type="Pfam" id="PF04657">
    <property type="entry name" value="DMT_YdcZ"/>
    <property type="match status" value="1"/>
</dbReference>
<dbReference type="OrthoDB" id="7851303at2"/>
<keyword evidence="1" id="KW-1133">Transmembrane helix</keyword>
<keyword evidence="1" id="KW-0472">Membrane</keyword>
<evidence type="ECO:0000313" key="3">
    <source>
        <dbReference type="Proteomes" id="UP000191135"/>
    </source>
</evidence>
<protein>
    <recommendedName>
        <fullName evidence="4">Transporter family-2 protein</fullName>
    </recommendedName>
</protein>
<dbReference type="Proteomes" id="UP000191135">
    <property type="component" value="Chromosome"/>
</dbReference>
<dbReference type="RefSeq" id="WP_018064897.1">
    <property type="nucleotide sequence ID" value="NZ_AQWH01000009.1"/>
</dbReference>
<dbReference type="PANTHER" id="PTHR34821">
    <property type="entry name" value="INNER MEMBRANE PROTEIN YDCZ"/>
    <property type="match status" value="1"/>
</dbReference>
<name>A0A1U9YXZ5_9HYPH</name>
<dbReference type="KEGG" id="mmed:Mame_00949"/>
<feature type="transmembrane region" description="Helical" evidence="1">
    <location>
        <begin position="35"/>
        <end position="55"/>
    </location>
</feature>
<dbReference type="PANTHER" id="PTHR34821:SF2">
    <property type="entry name" value="INNER MEMBRANE PROTEIN YDCZ"/>
    <property type="match status" value="1"/>
</dbReference>
<dbReference type="STRING" id="1122214.Mame_00949"/>
<feature type="transmembrane region" description="Helical" evidence="1">
    <location>
        <begin position="67"/>
        <end position="86"/>
    </location>
</feature>
<feature type="transmembrane region" description="Helical" evidence="1">
    <location>
        <begin position="120"/>
        <end position="138"/>
    </location>
</feature>
<reference evidence="2 3" key="1">
    <citation type="submission" date="2017-03" db="EMBL/GenBank/DDBJ databases">
        <title>Foreign affairs: Plasmid Transfer between Roseobacters and Rhizobia.</title>
        <authorList>
            <person name="Bartling P."/>
            <person name="Bunk B."/>
            <person name="Overmann J."/>
            <person name="Brinkmann H."/>
            <person name="Petersen J."/>
        </authorList>
    </citation>
    <scope>NUCLEOTIDE SEQUENCE [LARGE SCALE GENOMIC DNA]</scope>
    <source>
        <strain evidence="2 3">MACL11</strain>
    </source>
</reference>
<proteinExistence type="predicted"/>
<evidence type="ECO:0000256" key="1">
    <source>
        <dbReference type="SAM" id="Phobius"/>
    </source>
</evidence>
<gene>
    <name evidence="2" type="ORF">Mame_00949</name>
</gene>
<keyword evidence="3" id="KW-1185">Reference proteome</keyword>
<accession>A0A1U9YXZ5</accession>
<sequence>MIAAIIYAIVTGVLVILSRQVNGRLSLSTSPMTSSFYNHLVGFIVMSAVLLALGGLWPSSLADIPPYAWLGGPLGVIFVAAGSWVIPKIGAVNTAVLIIGGQMIAGAAMDMAEGVTASPVLRFSGLALILAGILLAQARPRA</sequence>
<evidence type="ECO:0008006" key="4">
    <source>
        <dbReference type="Google" id="ProtNLM"/>
    </source>
</evidence>